<reference evidence="4" key="2">
    <citation type="submission" date="2022-01" db="EMBL/GenBank/DDBJ databases">
        <authorList>
            <person name="Yamashiro T."/>
            <person name="Shiraishi A."/>
            <person name="Satake H."/>
            <person name="Nakayama K."/>
        </authorList>
    </citation>
    <scope>NUCLEOTIDE SEQUENCE</scope>
</reference>
<accession>A0ABQ5FXG7</accession>
<keyword evidence="2" id="KW-0378">Hydrolase</keyword>
<comment type="caution">
    <text evidence="4">The sequence shown here is derived from an EMBL/GenBank/DDBJ whole genome shotgun (WGS) entry which is preliminary data.</text>
</comment>
<dbReference type="InterPro" id="IPR013103">
    <property type="entry name" value="RVT_2"/>
</dbReference>
<evidence type="ECO:0000313" key="5">
    <source>
        <dbReference type="Proteomes" id="UP001151760"/>
    </source>
</evidence>
<organism evidence="4 5">
    <name type="scientific">Tanacetum coccineum</name>
    <dbReference type="NCBI Taxonomy" id="301880"/>
    <lineage>
        <taxon>Eukaryota</taxon>
        <taxon>Viridiplantae</taxon>
        <taxon>Streptophyta</taxon>
        <taxon>Embryophyta</taxon>
        <taxon>Tracheophyta</taxon>
        <taxon>Spermatophyta</taxon>
        <taxon>Magnoliopsida</taxon>
        <taxon>eudicotyledons</taxon>
        <taxon>Gunneridae</taxon>
        <taxon>Pentapetalae</taxon>
        <taxon>asterids</taxon>
        <taxon>campanulids</taxon>
        <taxon>Asterales</taxon>
        <taxon>Asteraceae</taxon>
        <taxon>Asteroideae</taxon>
        <taxon>Anthemideae</taxon>
        <taxon>Anthemidinae</taxon>
        <taxon>Tanacetum</taxon>
    </lineage>
</organism>
<proteinExistence type="predicted"/>
<evidence type="ECO:0000259" key="3">
    <source>
        <dbReference type="Pfam" id="PF07727"/>
    </source>
</evidence>
<dbReference type="InterPro" id="IPR012337">
    <property type="entry name" value="RNaseH-like_sf"/>
</dbReference>
<keyword evidence="1" id="KW-0479">Metal-binding</keyword>
<evidence type="ECO:0000256" key="1">
    <source>
        <dbReference type="ARBA" id="ARBA00022723"/>
    </source>
</evidence>
<dbReference type="SUPFAM" id="SSF53098">
    <property type="entry name" value="Ribonuclease H-like"/>
    <property type="match status" value="1"/>
</dbReference>
<keyword evidence="5" id="KW-1185">Reference proteome</keyword>
<feature type="domain" description="Reverse transcriptase Ty1/copia-type" evidence="3">
    <location>
        <begin position="283"/>
        <end position="437"/>
    </location>
</feature>
<reference evidence="4" key="1">
    <citation type="journal article" date="2022" name="Int. J. Mol. Sci.">
        <title>Draft Genome of Tanacetum Coccineum: Genomic Comparison of Closely Related Tanacetum-Family Plants.</title>
        <authorList>
            <person name="Yamashiro T."/>
            <person name="Shiraishi A."/>
            <person name="Nakayama K."/>
            <person name="Satake H."/>
        </authorList>
    </citation>
    <scope>NUCLEOTIDE SEQUENCE</scope>
</reference>
<dbReference type="Proteomes" id="UP001151760">
    <property type="component" value="Unassembled WGS sequence"/>
</dbReference>
<dbReference type="Pfam" id="PF07727">
    <property type="entry name" value="RVT_2"/>
    <property type="match status" value="1"/>
</dbReference>
<dbReference type="InterPro" id="IPR043502">
    <property type="entry name" value="DNA/RNA_pol_sf"/>
</dbReference>
<sequence>MTISTKNMFNVVDISNLKLTVGHPNGTMAKNFAIGSLRLTNNVVLFDVLVVPEYNISLLSVNKMNKDSKYFVGFPESKCYIHDLKLGKIVGTGSEYDGLYMFDCDDNGKNSLGLCNLGIVCYVSKDLWRCRLGHLADQVLSVLGDKVGFKEKKHVSACDICHKAKQTREPFPLRGHKSVSLGDLIHLDVWGPYKVVSKDGYKYFLTVVDYFSRATSCSYTPQQNDIAERKHRYLLNVSRSLMLPSYVLSGARPFKIVHGKEPSLSRLKAFGCLCYSTVLNNSDKFGAGYKARLVAKDFSQREGLDYEEIFSHVVKMVTVRYLIGLVVFNNWPLYQLDVNNAFLYSDLHEEVYMSLPPGYYDKNETKVCRFVKSLYGLKQAPRQWNEKLTCALIENGFIQSKNDYSLYVKSKKGMFTALLVYVDDIDVTSNNHAEIEKKYCLELLSDYGLLACKPAATQLQQNIVFSFKESEKDNRHMHAPLQSHFAAGLRVLRYLKQAPGTGIHFYKCNKISLHAFSDADWAKCPKSRKSVSEDLDVEGLFPVNLFCDRSSAIQVAANLVFHEKTKHFEINLHLSGLDSIGLSVLVRIDCTEDQHSYDVHRYMRKVIAFQTWLSKFPIILDQLLDLEVLTSYSNVTVVEDQPLIFQQLMNLLLDKD</sequence>
<name>A0ABQ5FXG7_9ASTR</name>
<evidence type="ECO:0000313" key="4">
    <source>
        <dbReference type="EMBL" id="GJT68068.1"/>
    </source>
</evidence>
<dbReference type="EMBL" id="BQNB010017865">
    <property type="protein sequence ID" value="GJT68068.1"/>
    <property type="molecule type" value="Genomic_DNA"/>
</dbReference>
<gene>
    <name evidence="4" type="ORF">Tco_1019548</name>
</gene>
<dbReference type="PANTHER" id="PTHR42648:SF28">
    <property type="entry name" value="TRANSPOSON-ENCODED PROTEIN WITH RIBONUCLEASE H-LIKE AND RETROVIRUS ZINC FINGER-LIKE DOMAINS"/>
    <property type="match status" value="1"/>
</dbReference>
<dbReference type="PANTHER" id="PTHR42648">
    <property type="entry name" value="TRANSPOSASE, PUTATIVE-RELATED"/>
    <property type="match status" value="1"/>
</dbReference>
<protein>
    <submittedName>
        <fullName evidence="4">Ribonuclease H-like domain-containing protein</fullName>
    </submittedName>
</protein>
<evidence type="ECO:0000256" key="2">
    <source>
        <dbReference type="ARBA" id="ARBA00022801"/>
    </source>
</evidence>
<dbReference type="InterPro" id="IPR039537">
    <property type="entry name" value="Retrotran_Ty1/copia-like"/>
</dbReference>
<dbReference type="SUPFAM" id="SSF56672">
    <property type="entry name" value="DNA/RNA polymerases"/>
    <property type="match status" value="1"/>
</dbReference>